<evidence type="ECO:0000256" key="5">
    <source>
        <dbReference type="HAMAP-Rule" id="MF_02126"/>
    </source>
</evidence>
<feature type="binding site" evidence="5">
    <location>
        <position position="148"/>
    </location>
    <ligand>
        <name>S-adenosyl-L-methionine</name>
        <dbReference type="ChEBI" id="CHEBI:59789"/>
    </ligand>
</feature>
<dbReference type="InterPro" id="IPR002052">
    <property type="entry name" value="DNA_methylase_N6_adenine_CS"/>
</dbReference>
<dbReference type="Pfam" id="PF05175">
    <property type="entry name" value="MTS"/>
    <property type="match status" value="1"/>
</dbReference>
<keyword evidence="2 5" id="KW-0808">Transferase</keyword>
<dbReference type="HAMAP" id="MF_02126">
    <property type="entry name" value="RF_methyltr_PrmC"/>
    <property type="match status" value="1"/>
</dbReference>
<evidence type="ECO:0000313" key="8">
    <source>
        <dbReference type="EMBL" id="SDQ12868.1"/>
    </source>
</evidence>
<dbReference type="SUPFAM" id="SSF53335">
    <property type="entry name" value="S-adenosyl-L-methionine-dependent methyltransferases"/>
    <property type="match status" value="1"/>
</dbReference>
<keyword evidence="1 5" id="KW-0489">Methyltransferase</keyword>
<dbReference type="GO" id="GO:0032259">
    <property type="term" value="P:methylation"/>
    <property type="evidence" value="ECO:0007669"/>
    <property type="project" value="UniProtKB-KW"/>
</dbReference>
<keyword evidence="3 5" id="KW-0949">S-adenosyl-L-methionine</keyword>
<dbReference type="EC" id="2.1.1.297" evidence="5"/>
<dbReference type="NCBIfam" id="TIGR00536">
    <property type="entry name" value="hemK_fam"/>
    <property type="match status" value="1"/>
</dbReference>
<dbReference type="InterPro" id="IPR007848">
    <property type="entry name" value="Small_mtfrase_dom"/>
</dbReference>
<feature type="domain" description="Methyltransferase small" evidence="6">
    <location>
        <begin position="117"/>
        <end position="199"/>
    </location>
</feature>
<comment type="function">
    <text evidence="5">Methylates the class 1 translation termination release factors RF1/PrfA and RF2/PrfB on the glutamine residue of the universally conserved GGQ motif.</text>
</comment>
<dbReference type="InterPro" id="IPR050320">
    <property type="entry name" value="N5-glutamine_MTase"/>
</dbReference>
<dbReference type="InterPro" id="IPR019874">
    <property type="entry name" value="RF_methyltr_PrmC"/>
</dbReference>
<dbReference type="InterPro" id="IPR004556">
    <property type="entry name" value="HemK-like"/>
</dbReference>
<evidence type="ECO:0000313" key="9">
    <source>
        <dbReference type="Proteomes" id="UP000199444"/>
    </source>
</evidence>
<evidence type="ECO:0000259" key="6">
    <source>
        <dbReference type="Pfam" id="PF05175"/>
    </source>
</evidence>
<dbReference type="GO" id="GO:0003676">
    <property type="term" value="F:nucleic acid binding"/>
    <property type="evidence" value="ECO:0007669"/>
    <property type="project" value="InterPro"/>
</dbReference>
<dbReference type="Gene3D" id="1.10.8.10">
    <property type="entry name" value="DNA helicase RuvA subunit, C-terminal domain"/>
    <property type="match status" value="1"/>
</dbReference>
<evidence type="ECO:0000256" key="3">
    <source>
        <dbReference type="ARBA" id="ARBA00022691"/>
    </source>
</evidence>
<feature type="binding site" evidence="5">
    <location>
        <position position="175"/>
    </location>
    <ligand>
        <name>S-adenosyl-L-methionine</name>
        <dbReference type="ChEBI" id="CHEBI:59789"/>
    </ligand>
</feature>
<dbReference type="PANTHER" id="PTHR18895:SF74">
    <property type="entry name" value="MTRF1L RELEASE FACTOR GLUTAMINE METHYLTRANSFERASE"/>
    <property type="match status" value="1"/>
</dbReference>
<dbReference type="InterPro" id="IPR029063">
    <property type="entry name" value="SAM-dependent_MTases_sf"/>
</dbReference>
<proteinExistence type="inferred from homology"/>
<dbReference type="EMBL" id="FNKD01000001">
    <property type="protein sequence ID" value="SDQ12868.1"/>
    <property type="molecule type" value="Genomic_DNA"/>
</dbReference>
<dbReference type="InterPro" id="IPR040758">
    <property type="entry name" value="PrmC_N"/>
</dbReference>
<keyword evidence="9" id="KW-1185">Reference proteome</keyword>
<feature type="binding site" evidence="5">
    <location>
        <position position="190"/>
    </location>
    <ligand>
        <name>S-adenosyl-L-methionine</name>
        <dbReference type="ChEBI" id="CHEBI:59789"/>
    </ligand>
</feature>
<dbReference type="STRING" id="553311.SAMN05216231_0575"/>
<protein>
    <recommendedName>
        <fullName evidence="5">Release factor glutamine methyltransferase</fullName>
        <shortName evidence="5">RF MTase</shortName>
        <ecNumber evidence="5">2.1.1.297</ecNumber>
    </recommendedName>
    <alternativeName>
        <fullName evidence="5">N5-glutamine methyltransferase PrmC</fullName>
    </alternativeName>
    <alternativeName>
        <fullName evidence="5">Protein-(glutamine-N5) MTase PrmC</fullName>
    </alternativeName>
    <alternativeName>
        <fullName evidence="5">Protein-glutamine N-methyltransferase PrmC</fullName>
    </alternativeName>
</protein>
<sequence length="286" mass="32269">MNNMEKESKQHEVLQWASLFLKKHNREEKAADLLLQHFLQVSRSDFFTMMRDPVPEKITAQFQDAIKVHAETGIPIQHIIGYEEFYSRQFSVNEHTLIPRPETEELVQQVIQTTPNEPLTIVDIGTGSGIIAVTLALELPRATVYATDISQDALSIARQNAKQLGADVTFLQGDFLTPLIGKKIDIIVSNPPYIAHQDKAGLVDTVKKFDPELALFADENGLASYRQIIEDLPHVINGHADIFFEIGDRQGEAVRALLSEQFPTSNVQIIKDINKRDRIIQAHLKK</sequence>
<feature type="domain" description="Release factor glutamine methyltransferase N-terminal" evidence="7">
    <location>
        <begin position="12"/>
        <end position="81"/>
    </location>
</feature>
<reference evidence="8 9" key="1">
    <citation type="submission" date="2016-10" db="EMBL/GenBank/DDBJ databases">
        <authorList>
            <person name="de Groot N.N."/>
        </authorList>
    </citation>
    <scope>NUCLEOTIDE SEQUENCE [LARGE SCALE GENOMIC DNA]</scope>
    <source>
        <strain evidence="8 9">CGMCC 1.10449</strain>
    </source>
</reference>
<evidence type="ECO:0000259" key="7">
    <source>
        <dbReference type="Pfam" id="PF17827"/>
    </source>
</evidence>
<dbReference type="NCBIfam" id="TIGR03534">
    <property type="entry name" value="RF_mod_PrmC"/>
    <property type="match status" value="1"/>
</dbReference>
<comment type="similarity">
    <text evidence="5">Belongs to the protein N5-glutamine methyltransferase family. PrmC subfamily.</text>
</comment>
<evidence type="ECO:0000256" key="4">
    <source>
        <dbReference type="ARBA" id="ARBA00048391"/>
    </source>
</evidence>
<dbReference type="PROSITE" id="PS00092">
    <property type="entry name" value="N6_MTASE"/>
    <property type="match status" value="1"/>
</dbReference>
<dbReference type="AlphaFoldDB" id="A0A1H0YCF9"/>
<gene>
    <name evidence="5" type="primary">prmC</name>
    <name evidence="8" type="ORF">SAMN05216231_0575</name>
</gene>
<evidence type="ECO:0000256" key="2">
    <source>
        <dbReference type="ARBA" id="ARBA00022679"/>
    </source>
</evidence>
<dbReference type="CDD" id="cd02440">
    <property type="entry name" value="AdoMet_MTases"/>
    <property type="match status" value="1"/>
</dbReference>
<comment type="catalytic activity">
    <reaction evidence="4 5">
        <text>L-glutaminyl-[peptide chain release factor] + S-adenosyl-L-methionine = N(5)-methyl-L-glutaminyl-[peptide chain release factor] + S-adenosyl-L-homocysteine + H(+)</text>
        <dbReference type="Rhea" id="RHEA:42896"/>
        <dbReference type="Rhea" id="RHEA-COMP:10271"/>
        <dbReference type="Rhea" id="RHEA-COMP:10272"/>
        <dbReference type="ChEBI" id="CHEBI:15378"/>
        <dbReference type="ChEBI" id="CHEBI:30011"/>
        <dbReference type="ChEBI" id="CHEBI:57856"/>
        <dbReference type="ChEBI" id="CHEBI:59789"/>
        <dbReference type="ChEBI" id="CHEBI:61891"/>
        <dbReference type="EC" id="2.1.1.297"/>
    </reaction>
</comment>
<dbReference type="GO" id="GO:0102559">
    <property type="term" value="F:peptide chain release factor N(5)-glutamine methyltransferase activity"/>
    <property type="evidence" value="ECO:0007669"/>
    <property type="project" value="UniProtKB-EC"/>
</dbReference>
<dbReference type="Proteomes" id="UP000199444">
    <property type="component" value="Unassembled WGS sequence"/>
</dbReference>
<feature type="binding site" evidence="5">
    <location>
        <begin position="125"/>
        <end position="129"/>
    </location>
    <ligand>
        <name>S-adenosyl-L-methionine</name>
        <dbReference type="ChEBI" id="CHEBI:59789"/>
    </ligand>
</feature>
<feature type="binding site" evidence="5">
    <location>
        <begin position="190"/>
        <end position="193"/>
    </location>
    <ligand>
        <name>substrate</name>
    </ligand>
</feature>
<dbReference type="PANTHER" id="PTHR18895">
    <property type="entry name" value="HEMK METHYLTRANSFERASE"/>
    <property type="match status" value="1"/>
</dbReference>
<organism evidence="8 9">
    <name type="scientific">Virgibacillus salinus</name>
    <dbReference type="NCBI Taxonomy" id="553311"/>
    <lineage>
        <taxon>Bacteria</taxon>
        <taxon>Bacillati</taxon>
        <taxon>Bacillota</taxon>
        <taxon>Bacilli</taxon>
        <taxon>Bacillales</taxon>
        <taxon>Bacillaceae</taxon>
        <taxon>Virgibacillus</taxon>
    </lineage>
</organism>
<dbReference type="Pfam" id="PF17827">
    <property type="entry name" value="PrmC_N"/>
    <property type="match status" value="1"/>
</dbReference>
<accession>A0A1H0YCF9</accession>
<evidence type="ECO:0000256" key="1">
    <source>
        <dbReference type="ARBA" id="ARBA00022603"/>
    </source>
</evidence>
<dbReference type="Gene3D" id="3.40.50.150">
    <property type="entry name" value="Vaccinia Virus protein VP39"/>
    <property type="match status" value="1"/>
</dbReference>
<name>A0A1H0YCF9_9BACI</name>